<accession>K1TJE9</accession>
<dbReference type="PANTHER" id="PTHR10291:SF0">
    <property type="entry name" value="DEHYDRODOLICHYL DIPHOSPHATE SYNTHASE 2"/>
    <property type="match status" value="1"/>
</dbReference>
<evidence type="ECO:0000256" key="2">
    <source>
        <dbReference type="ARBA" id="ARBA00022679"/>
    </source>
</evidence>
<evidence type="ECO:0000313" key="3">
    <source>
        <dbReference type="EMBL" id="EKC59361.1"/>
    </source>
</evidence>
<dbReference type="FunFam" id="3.40.1180.10:FF:000016">
    <property type="entry name" value="Undecaprenyl diphosphate synthase"/>
    <property type="match status" value="1"/>
</dbReference>
<keyword evidence="2 3" id="KW-0808">Transferase</keyword>
<dbReference type="InterPro" id="IPR036424">
    <property type="entry name" value="UPP_synth-like_sf"/>
</dbReference>
<dbReference type="PANTHER" id="PTHR10291">
    <property type="entry name" value="DEHYDRODOLICHYL DIPHOSPHATE SYNTHASE FAMILY MEMBER"/>
    <property type="match status" value="1"/>
</dbReference>
<dbReference type="AlphaFoldDB" id="K1TJE9"/>
<dbReference type="InterPro" id="IPR001441">
    <property type="entry name" value="UPP_synth-like"/>
</dbReference>
<dbReference type="GO" id="GO:0008834">
    <property type="term" value="F:ditrans,polycis-undecaprenyl-diphosphate synthase [(2E,6E)-farnesyl-diphosphate specific] activity"/>
    <property type="evidence" value="ECO:0007669"/>
    <property type="project" value="TreeGrafter"/>
</dbReference>
<sequence length="114" mass="13214">KEDRIMLNIAVNYGGRQEIAESVREIAEDVKKGKIKPSEIDMDTISSHLYTAGMPDPDLIIRPSGEQRLSNFLLWQSAYAEFWYSDVLWPDFTEEDFVEALRAYEHRSRRFGGV</sequence>
<gene>
    <name evidence="3" type="ORF">LEA_13401</name>
</gene>
<dbReference type="Pfam" id="PF01255">
    <property type="entry name" value="Prenyltransf"/>
    <property type="match status" value="1"/>
</dbReference>
<dbReference type="PROSITE" id="PS01066">
    <property type="entry name" value="UPP_SYNTHASE"/>
    <property type="match status" value="1"/>
</dbReference>
<dbReference type="Gene3D" id="3.40.1180.10">
    <property type="entry name" value="Decaprenyl diphosphate synthase-like"/>
    <property type="match status" value="1"/>
</dbReference>
<dbReference type="CDD" id="cd00475">
    <property type="entry name" value="Cis_IPPS"/>
    <property type="match status" value="1"/>
</dbReference>
<dbReference type="EMBL" id="AJWY01009092">
    <property type="protein sequence ID" value="EKC59361.1"/>
    <property type="molecule type" value="Genomic_DNA"/>
</dbReference>
<dbReference type="GO" id="GO:0030145">
    <property type="term" value="F:manganese ion binding"/>
    <property type="evidence" value="ECO:0007669"/>
    <property type="project" value="TreeGrafter"/>
</dbReference>
<dbReference type="EC" id="2.5.1.-" evidence="3"/>
<proteinExistence type="predicted"/>
<feature type="non-terminal residue" evidence="3">
    <location>
        <position position="1"/>
    </location>
</feature>
<name>K1TJE9_9ZZZZ</name>
<comment type="caution">
    <text evidence="3">The sequence shown here is derived from an EMBL/GenBank/DDBJ whole genome shotgun (WGS) entry which is preliminary data.</text>
</comment>
<organism evidence="3">
    <name type="scientific">human gut metagenome</name>
    <dbReference type="NCBI Taxonomy" id="408170"/>
    <lineage>
        <taxon>unclassified sequences</taxon>
        <taxon>metagenomes</taxon>
        <taxon>organismal metagenomes</taxon>
    </lineage>
</organism>
<protein>
    <submittedName>
        <fullName evidence="3">Di-trans-poly-cis-decaprenylcistransferase-like protein</fullName>
        <ecNumber evidence="3">2.5.1.-</ecNumber>
    </submittedName>
</protein>
<comment type="cofactor">
    <cofactor evidence="1">
        <name>Mg(2+)</name>
        <dbReference type="ChEBI" id="CHEBI:18420"/>
    </cofactor>
</comment>
<dbReference type="SUPFAM" id="SSF64005">
    <property type="entry name" value="Undecaprenyl diphosphate synthase"/>
    <property type="match status" value="1"/>
</dbReference>
<dbReference type="InterPro" id="IPR018520">
    <property type="entry name" value="UPP_synth-like_CS"/>
</dbReference>
<dbReference type="GO" id="GO:0016094">
    <property type="term" value="P:polyprenol biosynthetic process"/>
    <property type="evidence" value="ECO:0007669"/>
    <property type="project" value="TreeGrafter"/>
</dbReference>
<dbReference type="GO" id="GO:0005829">
    <property type="term" value="C:cytosol"/>
    <property type="evidence" value="ECO:0007669"/>
    <property type="project" value="TreeGrafter"/>
</dbReference>
<dbReference type="GO" id="GO:0000287">
    <property type="term" value="F:magnesium ion binding"/>
    <property type="evidence" value="ECO:0007669"/>
    <property type="project" value="TreeGrafter"/>
</dbReference>
<dbReference type="NCBIfam" id="TIGR00055">
    <property type="entry name" value="uppS"/>
    <property type="match status" value="1"/>
</dbReference>
<evidence type="ECO:0000256" key="1">
    <source>
        <dbReference type="ARBA" id="ARBA00001946"/>
    </source>
</evidence>
<reference evidence="3" key="1">
    <citation type="journal article" date="2013" name="Environ. Microbiol.">
        <title>Microbiota from the distal guts of lean and obese adolescents exhibit partial functional redundancy besides clear differences in community structure.</title>
        <authorList>
            <person name="Ferrer M."/>
            <person name="Ruiz A."/>
            <person name="Lanza F."/>
            <person name="Haange S.B."/>
            <person name="Oberbach A."/>
            <person name="Till H."/>
            <person name="Bargiela R."/>
            <person name="Campoy C."/>
            <person name="Segura M.T."/>
            <person name="Richter M."/>
            <person name="von Bergen M."/>
            <person name="Seifert J."/>
            <person name="Suarez A."/>
        </authorList>
    </citation>
    <scope>NUCLEOTIDE SEQUENCE</scope>
</reference>